<accession>A0A8L7TLA4</accession>
<dbReference type="WBParaSite" id="Bm9524.1">
    <property type="protein sequence ID" value="Bm9524.1"/>
    <property type="gene ID" value="WBGene00229785"/>
</dbReference>
<keyword evidence="3" id="KW-1185">Reference proteome</keyword>
<reference evidence="2" key="2">
    <citation type="submission" date="2019-04" db="EMBL/GenBank/DDBJ databases">
        <authorList>
            <person name="Howe K."/>
            <person name="Paulini M."/>
            <person name="Williams G."/>
        </authorList>
    </citation>
    <scope>NUCLEOTIDE SEQUENCE [LARGE SCALE GENOMIC DNA]</scope>
    <source>
        <strain evidence="2">FR3</strain>
    </source>
</reference>
<dbReference type="Proteomes" id="UP000006672">
    <property type="component" value="Unassembled WGS sequence"/>
</dbReference>
<gene>
    <name evidence="2" type="primary">Bm9524</name>
    <name evidence="2" type="ORF">BM_BM9524</name>
</gene>
<organism evidence="2">
    <name type="scientific">Brugia malayi</name>
    <name type="common">Filarial nematode worm</name>
    <dbReference type="NCBI Taxonomy" id="6279"/>
    <lineage>
        <taxon>Eukaryota</taxon>
        <taxon>Metazoa</taxon>
        <taxon>Ecdysozoa</taxon>
        <taxon>Nematoda</taxon>
        <taxon>Chromadorea</taxon>
        <taxon>Rhabditida</taxon>
        <taxon>Spirurina</taxon>
        <taxon>Spiruromorpha</taxon>
        <taxon>Filarioidea</taxon>
        <taxon>Onchocercidae</taxon>
        <taxon>Brugia</taxon>
    </lineage>
</organism>
<evidence type="ECO:0000313" key="2">
    <source>
        <dbReference type="EMBL" id="VIO88755.1"/>
    </source>
</evidence>
<dbReference type="CTD" id="6101390"/>
<evidence type="ECO:0000256" key="1">
    <source>
        <dbReference type="SAM" id="MobiDB-lite"/>
    </source>
</evidence>
<dbReference type="RefSeq" id="XP_001897946.2">
    <property type="nucleotide sequence ID" value="XM_001897911.2"/>
</dbReference>
<feature type="compositionally biased region" description="Polar residues" evidence="1">
    <location>
        <begin position="207"/>
        <end position="230"/>
    </location>
</feature>
<dbReference type="GeneID" id="6101390"/>
<accession>A0A4E9EX21</accession>
<sequence>MSSITGSKKCDSGPRSSILLSEFDTEYACSDHAMVRHVVQTAVRNYFSASCTIPAHMTLCIDFTENAPTPSNSTSTVQYQAPLVQINVRRKFDPRSTNLATTATKDANREKMGTQKRSPIFNAAKKLSAFTIKEKEFEDLKSVKAVTETLKSKIPLQRLDYLKCVEKKRAENKIFKYLSVTYKKLMSQEMLMEWRKRYEEDKRALYSDQQETTKNNSSSPVTARSDTNISLRDAETITKDERTHNWGPVAGILDFEPKDSRGNMSKAVQIRGNLPNTL</sequence>
<dbReference type="AlphaFoldDB" id="A0A4E9EX21"/>
<dbReference type="OrthoDB" id="5843434at2759"/>
<feature type="region of interest" description="Disordered" evidence="1">
    <location>
        <begin position="205"/>
        <end position="230"/>
    </location>
</feature>
<reference evidence="3" key="1">
    <citation type="journal article" date="2007" name="Science">
        <title>Draft genome of the filarial nematode parasite Brugia malayi.</title>
        <authorList>
            <person name="Ghedin E."/>
            <person name="Wang S."/>
            <person name="Spiro D."/>
            <person name="Caler E."/>
            <person name="Zhao Q."/>
            <person name="Crabtree J."/>
            <person name="Allen J.E."/>
            <person name="Delcher A.L."/>
            <person name="Guiliano D.B."/>
            <person name="Miranda-Saavedra D."/>
            <person name="Angiuoli S.V."/>
            <person name="Creasy T."/>
            <person name="Amedeo P."/>
            <person name="Haas B."/>
            <person name="El-Sayed N.M."/>
            <person name="Wortman J.R."/>
            <person name="Feldblyum T."/>
            <person name="Tallon L."/>
            <person name="Schatz M."/>
            <person name="Shumway M."/>
            <person name="Koo H."/>
            <person name="Salzberg S.L."/>
            <person name="Schobel S."/>
            <person name="Pertea M."/>
            <person name="Pop M."/>
            <person name="White O."/>
            <person name="Barton G.J."/>
            <person name="Carlow C.K."/>
            <person name="Crawford M.J."/>
            <person name="Daub J."/>
            <person name="Dimmic M.W."/>
            <person name="Estes C.F."/>
            <person name="Foster J.M."/>
            <person name="Ganatra M."/>
            <person name="Gregory W.F."/>
            <person name="Johnson N.M."/>
            <person name="Jin J."/>
            <person name="Komuniecki R."/>
            <person name="Korf I."/>
            <person name="Kumar S."/>
            <person name="Laney S."/>
            <person name="Li B.W."/>
            <person name="Li W."/>
            <person name="Lindblom T.H."/>
            <person name="Lustigman S."/>
            <person name="Ma D."/>
            <person name="Maina C.V."/>
            <person name="Martin D.M."/>
            <person name="McCarter J.P."/>
            <person name="McReynolds L."/>
            <person name="Mitreva M."/>
            <person name="Nutman T.B."/>
            <person name="Parkinson J."/>
            <person name="Peregrin-Alvarez J.M."/>
            <person name="Poole C."/>
            <person name="Ren Q."/>
            <person name="Saunders L."/>
            <person name="Sluder A.E."/>
            <person name="Smith K."/>
            <person name="Stanke M."/>
            <person name="Unnasch T.R."/>
            <person name="Ware J."/>
            <person name="Wei A.D."/>
            <person name="Weil G."/>
            <person name="Williams D.J."/>
            <person name="Zhang Y."/>
            <person name="Williams S.A."/>
            <person name="Fraser-Liggett C."/>
            <person name="Slatko B."/>
            <person name="Blaxter M.L."/>
            <person name="Scott A.L."/>
        </authorList>
    </citation>
    <scope>NUCLEOTIDE SEQUENCE</scope>
    <source>
        <strain evidence="3">FR3</strain>
    </source>
</reference>
<name>A0A4E9EX21_BRUMA</name>
<evidence type="ECO:0000313" key="3">
    <source>
        <dbReference type="Proteomes" id="UP000006672"/>
    </source>
</evidence>
<evidence type="ECO:0000313" key="4">
    <source>
        <dbReference type="WBParaSite" id="Bm9524.1"/>
    </source>
</evidence>
<reference evidence="4" key="3">
    <citation type="submission" date="2022-04" db="UniProtKB">
        <authorList>
            <consortium name="WormBaseParasite"/>
        </authorList>
    </citation>
    <scope>IDENTIFICATION</scope>
</reference>
<dbReference type="EMBL" id="CAAKNF010000196">
    <property type="protein sequence ID" value="VIO88755.1"/>
    <property type="molecule type" value="Genomic_DNA"/>
</dbReference>
<proteinExistence type="predicted"/>
<dbReference type="KEGG" id="bmy:BM_BM9524"/>
<protein>
    <submittedName>
        <fullName evidence="2 4">Uncharacterized protein</fullName>
    </submittedName>
</protein>